<sequence length="122" mass="14274">MKKILGVILATIVLLAIIWYSFLYFATYSDGYRSGELIKFSSKGYLVKTWEGEISQGISGAQIFSFSVLDEEKEVIEKLQEYQGQYVKLKYEERFGTFFFWGDTKYFITEVSLEQSPHFNRN</sequence>
<protein>
    <submittedName>
        <fullName evidence="2">6-phosphogluconate dehydrogenase</fullName>
    </submittedName>
</protein>
<keyword evidence="1" id="KW-0472">Membrane</keyword>
<dbReference type="OrthoDB" id="9794557at2"/>
<reference evidence="2 3" key="1">
    <citation type="submission" date="2016-11" db="EMBL/GenBank/DDBJ databases">
        <title>Trade-off between light-utilization and light-protection in marine flavobacteria.</title>
        <authorList>
            <person name="Kumagai Y."/>
        </authorList>
    </citation>
    <scope>NUCLEOTIDE SEQUENCE [LARGE SCALE GENOMIC DNA]</scope>
    <source>
        <strain evidence="2 3">JCM 17109</strain>
    </source>
</reference>
<keyword evidence="1" id="KW-0812">Transmembrane</keyword>
<gene>
    <name evidence="2" type="ORF">BST86_06460</name>
</gene>
<name>A0A2S9WTV9_9FLAO</name>
<dbReference type="EMBL" id="MQUC01000003">
    <property type="protein sequence ID" value="PRP66766.1"/>
    <property type="molecule type" value="Genomic_DNA"/>
</dbReference>
<evidence type="ECO:0000313" key="3">
    <source>
        <dbReference type="Proteomes" id="UP000239532"/>
    </source>
</evidence>
<evidence type="ECO:0000313" key="2">
    <source>
        <dbReference type="EMBL" id="PRP66766.1"/>
    </source>
</evidence>
<dbReference type="RefSeq" id="WP_055413030.1">
    <property type="nucleotide sequence ID" value="NZ_MQUC01000003.1"/>
</dbReference>
<evidence type="ECO:0000256" key="1">
    <source>
        <dbReference type="SAM" id="Phobius"/>
    </source>
</evidence>
<comment type="caution">
    <text evidence="2">The sequence shown here is derived from an EMBL/GenBank/DDBJ whole genome shotgun (WGS) entry which is preliminary data.</text>
</comment>
<dbReference type="Proteomes" id="UP000239532">
    <property type="component" value="Unassembled WGS sequence"/>
</dbReference>
<feature type="transmembrane region" description="Helical" evidence="1">
    <location>
        <begin position="6"/>
        <end position="26"/>
    </location>
</feature>
<proteinExistence type="predicted"/>
<keyword evidence="1" id="KW-1133">Transmembrane helix</keyword>
<dbReference type="AlphaFoldDB" id="A0A2S9WTV9"/>
<keyword evidence="3" id="KW-1185">Reference proteome</keyword>
<organism evidence="2 3">
    <name type="scientific">Nonlabens agnitus</name>
    <dbReference type="NCBI Taxonomy" id="870484"/>
    <lineage>
        <taxon>Bacteria</taxon>
        <taxon>Pseudomonadati</taxon>
        <taxon>Bacteroidota</taxon>
        <taxon>Flavobacteriia</taxon>
        <taxon>Flavobacteriales</taxon>
        <taxon>Flavobacteriaceae</taxon>
        <taxon>Nonlabens</taxon>
    </lineage>
</organism>
<accession>A0A2S9WTV9</accession>